<dbReference type="RefSeq" id="WP_197968210.1">
    <property type="nucleotide sequence ID" value="NZ_JACEGD010000027.1"/>
</dbReference>
<reference evidence="3 4" key="1">
    <citation type="submission" date="2020-07" db="EMBL/GenBank/DDBJ databases">
        <title>Bradyrhizobium diversity isolated from nodules of indigenous legumes of Western Australia.</title>
        <authorList>
            <person name="Klepa M.S."/>
        </authorList>
    </citation>
    <scope>NUCLEOTIDE SEQUENCE [LARGE SCALE GENOMIC DNA]</scope>
    <source>
        <strain evidence="3 4">CNPSo 4019</strain>
    </source>
</reference>
<gene>
    <name evidence="3" type="ORF">H1B27_27335</name>
</gene>
<organism evidence="3 4">
    <name type="scientific">Bradyrhizobium diversitatis</name>
    <dbReference type="NCBI Taxonomy" id="2755406"/>
    <lineage>
        <taxon>Bacteria</taxon>
        <taxon>Pseudomonadati</taxon>
        <taxon>Pseudomonadota</taxon>
        <taxon>Alphaproteobacteria</taxon>
        <taxon>Hyphomicrobiales</taxon>
        <taxon>Nitrobacteraceae</taxon>
        <taxon>Bradyrhizobium</taxon>
    </lineage>
</organism>
<feature type="compositionally biased region" description="Gly residues" evidence="1">
    <location>
        <begin position="38"/>
        <end position="47"/>
    </location>
</feature>
<protein>
    <submittedName>
        <fullName evidence="3">Uncharacterized protein</fullName>
    </submittedName>
</protein>
<comment type="caution">
    <text evidence="3">The sequence shown here is derived from an EMBL/GenBank/DDBJ whole genome shotgun (WGS) entry which is preliminary data.</text>
</comment>
<feature type="compositionally biased region" description="Low complexity" evidence="1">
    <location>
        <begin position="69"/>
        <end position="83"/>
    </location>
</feature>
<evidence type="ECO:0000256" key="2">
    <source>
        <dbReference type="SAM" id="Phobius"/>
    </source>
</evidence>
<feature type="region of interest" description="Disordered" evidence="1">
    <location>
        <begin position="30"/>
        <end position="103"/>
    </location>
</feature>
<feature type="transmembrane region" description="Helical" evidence="2">
    <location>
        <begin position="6"/>
        <end position="24"/>
    </location>
</feature>
<feature type="compositionally biased region" description="Polar residues" evidence="1">
    <location>
        <begin position="52"/>
        <end position="68"/>
    </location>
</feature>
<keyword evidence="2" id="KW-0472">Membrane</keyword>
<sequence>MMGNAMVNALIAAGVVFAIGYGWIAHLQNRGRRRTRVGAGGDSGGSGADTYMGTSDGLSLGSWFSSDRSGNSTDGGSCSSSDGGSNGGDCGGGGDGGGGGGGD</sequence>
<accession>A0ABS0P9M9</accession>
<name>A0ABS0P9M9_9BRAD</name>
<evidence type="ECO:0000256" key="1">
    <source>
        <dbReference type="SAM" id="MobiDB-lite"/>
    </source>
</evidence>
<dbReference type="Proteomes" id="UP001194539">
    <property type="component" value="Unassembled WGS sequence"/>
</dbReference>
<keyword evidence="2" id="KW-1133">Transmembrane helix</keyword>
<proteinExistence type="predicted"/>
<keyword evidence="4" id="KW-1185">Reference proteome</keyword>
<keyword evidence="2" id="KW-0812">Transmembrane</keyword>
<feature type="compositionally biased region" description="Gly residues" evidence="1">
    <location>
        <begin position="84"/>
        <end position="103"/>
    </location>
</feature>
<evidence type="ECO:0000313" key="3">
    <source>
        <dbReference type="EMBL" id="MBH5389969.1"/>
    </source>
</evidence>
<evidence type="ECO:0000313" key="4">
    <source>
        <dbReference type="Proteomes" id="UP001194539"/>
    </source>
</evidence>
<dbReference type="EMBL" id="JACEGD010000027">
    <property type="protein sequence ID" value="MBH5389969.1"/>
    <property type="molecule type" value="Genomic_DNA"/>
</dbReference>